<feature type="compositionally biased region" description="Polar residues" evidence="2">
    <location>
        <begin position="388"/>
        <end position="412"/>
    </location>
</feature>
<keyword evidence="1" id="KW-0175">Coiled coil</keyword>
<name>A0AA38TNU4_9ASTR</name>
<evidence type="ECO:0000256" key="2">
    <source>
        <dbReference type="SAM" id="MobiDB-lite"/>
    </source>
</evidence>
<feature type="coiled-coil region" evidence="1">
    <location>
        <begin position="230"/>
        <end position="261"/>
    </location>
</feature>
<evidence type="ECO:0000259" key="3">
    <source>
        <dbReference type="Pfam" id="PF26133"/>
    </source>
</evidence>
<evidence type="ECO:0000256" key="1">
    <source>
        <dbReference type="SAM" id="Coils"/>
    </source>
</evidence>
<dbReference type="Proteomes" id="UP001172457">
    <property type="component" value="Chromosome 3"/>
</dbReference>
<evidence type="ECO:0000313" key="4">
    <source>
        <dbReference type="EMBL" id="KAJ9558235.1"/>
    </source>
</evidence>
<feature type="compositionally biased region" description="Basic and acidic residues" evidence="2">
    <location>
        <begin position="425"/>
        <end position="434"/>
    </location>
</feature>
<dbReference type="AlphaFoldDB" id="A0AA38TNU4"/>
<comment type="caution">
    <text evidence="4">The sequence shown here is derived from an EMBL/GenBank/DDBJ whole genome shotgun (WGS) entry which is preliminary data.</text>
</comment>
<gene>
    <name evidence="4" type="ORF">OSB04_012849</name>
</gene>
<proteinExistence type="predicted"/>
<feature type="domain" description="DUF8039" evidence="3">
    <location>
        <begin position="294"/>
        <end position="374"/>
    </location>
</feature>
<evidence type="ECO:0000313" key="5">
    <source>
        <dbReference type="Proteomes" id="UP001172457"/>
    </source>
</evidence>
<protein>
    <recommendedName>
        <fullName evidence="3">DUF8039 domain-containing protein</fullName>
    </recommendedName>
</protein>
<reference evidence="4" key="1">
    <citation type="submission" date="2023-03" db="EMBL/GenBank/DDBJ databases">
        <title>Chromosome-scale reference genome and RAD-based genetic map of yellow starthistle (Centaurea solstitialis) reveal putative structural variation and QTLs associated with invader traits.</title>
        <authorList>
            <person name="Reatini B."/>
            <person name="Cang F.A."/>
            <person name="Jiang Q."/>
            <person name="Mckibben M.T.W."/>
            <person name="Barker M.S."/>
            <person name="Rieseberg L.H."/>
            <person name="Dlugosch K.M."/>
        </authorList>
    </citation>
    <scope>NUCLEOTIDE SEQUENCE</scope>
    <source>
        <strain evidence="4">CAN-66</strain>
        <tissue evidence="4">Leaf</tissue>
    </source>
</reference>
<dbReference type="PANTHER" id="PTHR33018">
    <property type="entry name" value="OS10G0338966 PROTEIN-RELATED"/>
    <property type="match status" value="1"/>
</dbReference>
<dbReference type="Pfam" id="PF26133">
    <property type="entry name" value="DUF8039"/>
    <property type="match status" value="1"/>
</dbReference>
<dbReference type="PANTHER" id="PTHR33018:SF37">
    <property type="entry name" value="TRANSPOSASE TNP1_EN_SPM-LIKE DOMAIN-CONTAINING PROTEIN"/>
    <property type="match status" value="1"/>
</dbReference>
<sequence length="546" mass="61666">MENDIDLNGMELFEEDIEDADMVLDDAEVDLHEINMDENQQDNLEQTTAVPAWRNFKKNLKAEYMEKNRSPCAEFNFIDEKTCRTFCQMKSELEFQALSKINRAHAKENKNPHHLGSRGYQGKYGVWDKEEEQGVTPEIFGMMHKRSRHWLLARRAKGVDETYILEEHTMVVAKEIISYKHGDWDPKLGIDPLVAVLGPEHPGRTRGVGHNVGLRVGLRIEHNMRKNKDNSNSKAEIVELRAQMERDRKEFEERSKLVRKEWEDQAENDATIVESPGLREGSVGSSVCTSHLLSIKHATPCELLSGFKKAKAIVAKGFVFPLENDIVDGARLEEGYIKVRVELVMDGCEGFPLPVPLQNADITKLGDALGSCIQRDQQFLMLQPALTNTNKPVRPNPTSGSNSIPPLITSTKVPPKSASIPHKVQNGEETHSMRETIASEPQSKAQKITKMKPLPKENCMTGLRQRLHCNKEFVKNGVTTHVEAGVFGPSETHIAVKHSDLEDLMTNGWLDQSIITWFLAAIKEYNEVVGPRQADIATQINWKLIK</sequence>
<feature type="region of interest" description="Disordered" evidence="2">
    <location>
        <begin position="388"/>
        <end position="448"/>
    </location>
</feature>
<dbReference type="InterPro" id="IPR058352">
    <property type="entry name" value="DUF8039"/>
</dbReference>
<organism evidence="4 5">
    <name type="scientific">Centaurea solstitialis</name>
    <name type="common">yellow star-thistle</name>
    <dbReference type="NCBI Taxonomy" id="347529"/>
    <lineage>
        <taxon>Eukaryota</taxon>
        <taxon>Viridiplantae</taxon>
        <taxon>Streptophyta</taxon>
        <taxon>Embryophyta</taxon>
        <taxon>Tracheophyta</taxon>
        <taxon>Spermatophyta</taxon>
        <taxon>Magnoliopsida</taxon>
        <taxon>eudicotyledons</taxon>
        <taxon>Gunneridae</taxon>
        <taxon>Pentapetalae</taxon>
        <taxon>asterids</taxon>
        <taxon>campanulids</taxon>
        <taxon>Asterales</taxon>
        <taxon>Asteraceae</taxon>
        <taxon>Carduoideae</taxon>
        <taxon>Cardueae</taxon>
        <taxon>Centaureinae</taxon>
        <taxon>Centaurea</taxon>
    </lineage>
</organism>
<keyword evidence="5" id="KW-1185">Reference proteome</keyword>
<dbReference type="EMBL" id="JARYMX010000003">
    <property type="protein sequence ID" value="KAJ9558235.1"/>
    <property type="molecule type" value="Genomic_DNA"/>
</dbReference>
<accession>A0AA38TNU4</accession>
<feature type="non-terminal residue" evidence="4">
    <location>
        <position position="1"/>
    </location>
</feature>